<dbReference type="Gene3D" id="2.60.120.280">
    <property type="entry name" value="Regulatory protein AraC"/>
    <property type="match status" value="1"/>
</dbReference>
<keyword evidence="1" id="KW-0805">Transcription regulation</keyword>
<protein>
    <submittedName>
        <fullName evidence="5">Helix-turn-helix domain-containing protein</fullName>
    </submittedName>
</protein>
<dbReference type="PROSITE" id="PS01124">
    <property type="entry name" value="HTH_ARAC_FAMILY_2"/>
    <property type="match status" value="1"/>
</dbReference>
<dbReference type="EMBL" id="WHNY01000060">
    <property type="protein sequence ID" value="NOU66281.1"/>
    <property type="molecule type" value="Genomic_DNA"/>
</dbReference>
<evidence type="ECO:0000259" key="4">
    <source>
        <dbReference type="PROSITE" id="PS01124"/>
    </source>
</evidence>
<keyword evidence="2" id="KW-0238">DNA-binding</keyword>
<accession>A0ABX1XCZ9</accession>
<evidence type="ECO:0000313" key="5">
    <source>
        <dbReference type="EMBL" id="NOU66281.1"/>
    </source>
</evidence>
<dbReference type="InterPro" id="IPR018062">
    <property type="entry name" value="HTH_AraC-typ_CS"/>
</dbReference>
<dbReference type="Proteomes" id="UP000653578">
    <property type="component" value="Unassembled WGS sequence"/>
</dbReference>
<dbReference type="InterPro" id="IPR003313">
    <property type="entry name" value="AraC-bd"/>
</dbReference>
<comment type="caution">
    <text evidence="5">The sequence shown here is derived from an EMBL/GenBank/DDBJ whole genome shotgun (WGS) entry which is preliminary data.</text>
</comment>
<sequence>MGNGGDPIMTEFMSFSATENLTTIPGRLISGHYRQSFGYKVKRSNGTKDYYLTLTLKGTGLFNNGKETFECQQDEVTLITPGTPHFYGTPENTLWEFYWCHFVPKEEWLPLLQLPEAIKGIRLARFHSENESLQVFSAFNELIQYNDETDFYSERFAINALEKILLLLSKSAMQPEYPLDSRIARTLALITQHYNQPYTVAELAALVNLSPSRFAHLFKRQTGESVMDMLNKIRLRQARKLIETTSLTMAEIAEEVGFNHPFYFSRQFSAFYGTSPAVCRKRIQQLRME</sequence>
<gene>
    <name evidence="5" type="ORF">GC096_19785</name>
</gene>
<dbReference type="Pfam" id="PF12833">
    <property type="entry name" value="HTH_18"/>
    <property type="match status" value="1"/>
</dbReference>
<keyword evidence="6" id="KW-1185">Reference proteome</keyword>
<reference evidence="5 6" key="1">
    <citation type="submission" date="2019-10" db="EMBL/GenBank/DDBJ databases">
        <title>Description of Paenibacillus humi sp. nov.</title>
        <authorList>
            <person name="Carlier A."/>
            <person name="Qi S."/>
        </authorList>
    </citation>
    <scope>NUCLEOTIDE SEQUENCE [LARGE SCALE GENOMIC DNA]</scope>
    <source>
        <strain evidence="5 6">LMG 31461</strain>
    </source>
</reference>
<dbReference type="InterPro" id="IPR009057">
    <property type="entry name" value="Homeodomain-like_sf"/>
</dbReference>
<dbReference type="SUPFAM" id="SSF51215">
    <property type="entry name" value="Regulatory protein AraC"/>
    <property type="match status" value="1"/>
</dbReference>
<dbReference type="InterPro" id="IPR018060">
    <property type="entry name" value="HTH_AraC"/>
</dbReference>
<dbReference type="PANTHER" id="PTHR43280:SF2">
    <property type="entry name" value="HTH-TYPE TRANSCRIPTIONAL REGULATOR EXSA"/>
    <property type="match status" value="1"/>
</dbReference>
<dbReference type="PROSITE" id="PS00041">
    <property type="entry name" value="HTH_ARAC_FAMILY_1"/>
    <property type="match status" value="1"/>
</dbReference>
<evidence type="ECO:0000256" key="2">
    <source>
        <dbReference type="ARBA" id="ARBA00023125"/>
    </source>
</evidence>
<dbReference type="Gene3D" id="1.10.10.60">
    <property type="entry name" value="Homeodomain-like"/>
    <property type="match status" value="2"/>
</dbReference>
<dbReference type="Pfam" id="PF02311">
    <property type="entry name" value="AraC_binding"/>
    <property type="match status" value="1"/>
</dbReference>
<evidence type="ECO:0000256" key="3">
    <source>
        <dbReference type="ARBA" id="ARBA00023163"/>
    </source>
</evidence>
<organism evidence="5 6">
    <name type="scientific">Paenibacillus plantarum</name>
    <dbReference type="NCBI Taxonomy" id="2654975"/>
    <lineage>
        <taxon>Bacteria</taxon>
        <taxon>Bacillati</taxon>
        <taxon>Bacillota</taxon>
        <taxon>Bacilli</taxon>
        <taxon>Bacillales</taxon>
        <taxon>Paenibacillaceae</taxon>
        <taxon>Paenibacillus</taxon>
    </lineage>
</organism>
<feature type="domain" description="HTH araC/xylS-type" evidence="4">
    <location>
        <begin position="184"/>
        <end position="282"/>
    </location>
</feature>
<dbReference type="PANTHER" id="PTHR43280">
    <property type="entry name" value="ARAC-FAMILY TRANSCRIPTIONAL REGULATOR"/>
    <property type="match status" value="1"/>
</dbReference>
<evidence type="ECO:0000256" key="1">
    <source>
        <dbReference type="ARBA" id="ARBA00023015"/>
    </source>
</evidence>
<evidence type="ECO:0000313" key="6">
    <source>
        <dbReference type="Proteomes" id="UP000653578"/>
    </source>
</evidence>
<proteinExistence type="predicted"/>
<dbReference type="InterPro" id="IPR037923">
    <property type="entry name" value="HTH-like"/>
</dbReference>
<name>A0ABX1XCZ9_9BACL</name>
<keyword evidence="3" id="KW-0804">Transcription</keyword>
<dbReference type="SMART" id="SM00342">
    <property type="entry name" value="HTH_ARAC"/>
    <property type="match status" value="1"/>
</dbReference>
<dbReference type="SUPFAM" id="SSF46689">
    <property type="entry name" value="Homeodomain-like"/>
    <property type="match status" value="2"/>
</dbReference>